<dbReference type="EMBL" id="NISI01000009">
    <property type="protein sequence ID" value="OWR02339.1"/>
    <property type="molecule type" value="Genomic_DNA"/>
</dbReference>
<feature type="domain" description="Tripartite ATP-independent periplasmic transporters DctQ component" evidence="10">
    <location>
        <begin position="49"/>
        <end position="176"/>
    </location>
</feature>
<keyword evidence="5 9" id="KW-0812">Transmembrane</keyword>
<evidence type="ECO:0000313" key="11">
    <source>
        <dbReference type="EMBL" id="OWR02339.1"/>
    </source>
</evidence>
<comment type="caution">
    <text evidence="9">Lacks conserved residue(s) required for the propagation of feature annotation.</text>
</comment>
<dbReference type="GO" id="GO:0015740">
    <property type="term" value="P:C4-dicarboxylate transport"/>
    <property type="evidence" value="ECO:0007669"/>
    <property type="project" value="TreeGrafter"/>
</dbReference>
<dbReference type="GO" id="GO:0005886">
    <property type="term" value="C:plasma membrane"/>
    <property type="evidence" value="ECO:0007669"/>
    <property type="project" value="UniProtKB-SubCell"/>
</dbReference>
<dbReference type="Proteomes" id="UP000197446">
    <property type="component" value="Unassembled WGS sequence"/>
</dbReference>
<accession>A0A254N2C8</accession>
<feature type="transmembrane region" description="Helical" evidence="9">
    <location>
        <begin position="153"/>
        <end position="172"/>
    </location>
</feature>
<comment type="caution">
    <text evidence="11">The sequence shown here is derived from an EMBL/GenBank/DDBJ whole genome shotgun (WGS) entry which is preliminary data.</text>
</comment>
<protein>
    <recommendedName>
        <fullName evidence="9">TRAP transporter small permease protein</fullName>
    </recommendedName>
</protein>
<keyword evidence="4 9" id="KW-0997">Cell inner membrane</keyword>
<dbReference type="OrthoDB" id="9179153at2"/>
<evidence type="ECO:0000259" key="10">
    <source>
        <dbReference type="Pfam" id="PF04290"/>
    </source>
</evidence>
<proteinExistence type="inferred from homology"/>
<gene>
    <name evidence="11" type="ORF">CDO81_19265</name>
</gene>
<evidence type="ECO:0000256" key="2">
    <source>
        <dbReference type="ARBA" id="ARBA00022448"/>
    </source>
</evidence>
<dbReference type="PANTHER" id="PTHR35011:SF10">
    <property type="entry name" value="TRAP TRANSPORTER SMALL PERMEASE PROTEIN"/>
    <property type="match status" value="1"/>
</dbReference>
<dbReference type="PANTHER" id="PTHR35011">
    <property type="entry name" value="2,3-DIKETO-L-GULONATE TRAP TRANSPORTER SMALL PERMEASE PROTEIN YIAM"/>
    <property type="match status" value="1"/>
</dbReference>
<comment type="subunit">
    <text evidence="9">The complex comprises the extracytoplasmic solute receptor protein and the two transmembrane proteins.</text>
</comment>
<dbReference type="AlphaFoldDB" id="A0A254N2C8"/>
<sequence length="190" mass="20556">MSHGFELKPAVAGIDPHTPAMLMPLARLLDFINRAMVALGMLALLVASCVLTYSVVSRYVMKASTDWQDEAAVFCLVGATFLCGAFVQQLRGHVGIEAVAGLLPRALNQLRLTLVDLLCTAFCSFFAWKSWTLFHEAWAEGQTTSSSWAPPLWIPYGLMAAGMTLLSLQLLVQLTARANRLFKPVAGGAA</sequence>
<evidence type="ECO:0000256" key="5">
    <source>
        <dbReference type="ARBA" id="ARBA00022692"/>
    </source>
</evidence>
<feature type="transmembrane region" description="Helical" evidence="9">
    <location>
        <begin position="71"/>
        <end position="90"/>
    </location>
</feature>
<dbReference type="InterPro" id="IPR055348">
    <property type="entry name" value="DctQ"/>
</dbReference>
<evidence type="ECO:0000256" key="3">
    <source>
        <dbReference type="ARBA" id="ARBA00022475"/>
    </source>
</evidence>
<comment type="similarity">
    <text evidence="8 9">Belongs to the TRAP transporter small permease family.</text>
</comment>
<evidence type="ECO:0000256" key="9">
    <source>
        <dbReference type="RuleBase" id="RU369079"/>
    </source>
</evidence>
<evidence type="ECO:0000313" key="12">
    <source>
        <dbReference type="Proteomes" id="UP000197446"/>
    </source>
</evidence>
<evidence type="ECO:0000256" key="6">
    <source>
        <dbReference type="ARBA" id="ARBA00022989"/>
    </source>
</evidence>
<dbReference type="InterPro" id="IPR007387">
    <property type="entry name" value="TRAP_DctQ"/>
</dbReference>
<reference evidence="11 12" key="1">
    <citation type="journal article" date="2007" name="Int. J. Syst. Evol. Microbiol.">
        <title>Description of Pelomonas aquatica sp. nov. and Pelomonas puraquae sp. nov., isolated from industrial and haemodialysis water.</title>
        <authorList>
            <person name="Gomila M."/>
            <person name="Bowien B."/>
            <person name="Falsen E."/>
            <person name="Moore E.R."/>
            <person name="Lalucat J."/>
        </authorList>
    </citation>
    <scope>NUCLEOTIDE SEQUENCE [LARGE SCALE GENOMIC DNA]</scope>
    <source>
        <strain evidence="11 12">CCUG 52769</strain>
    </source>
</reference>
<evidence type="ECO:0000256" key="8">
    <source>
        <dbReference type="ARBA" id="ARBA00038436"/>
    </source>
</evidence>
<comment type="subcellular location">
    <subcellularLocation>
        <location evidence="1 9">Cell inner membrane</location>
        <topology evidence="1 9">Multi-pass membrane protein</topology>
    </subcellularLocation>
</comment>
<name>A0A254N2C8_9BURK</name>
<dbReference type="RefSeq" id="WP_088484860.1">
    <property type="nucleotide sequence ID" value="NZ_NISI01000009.1"/>
</dbReference>
<keyword evidence="6 9" id="KW-1133">Transmembrane helix</keyword>
<evidence type="ECO:0000256" key="4">
    <source>
        <dbReference type="ARBA" id="ARBA00022519"/>
    </source>
</evidence>
<keyword evidence="3" id="KW-1003">Cell membrane</keyword>
<keyword evidence="2 9" id="KW-0813">Transport</keyword>
<dbReference type="GO" id="GO:0022857">
    <property type="term" value="F:transmembrane transporter activity"/>
    <property type="evidence" value="ECO:0007669"/>
    <property type="project" value="UniProtKB-UniRule"/>
</dbReference>
<evidence type="ECO:0000256" key="7">
    <source>
        <dbReference type="ARBA" id="ARBA00023136"/>
    </source>
</evidence>
<dbReference type="Pfam" id="PF04290">
    <property type="entry name" value="DctQ"/>
    <property type="match status" value="1"/>
</dbReference>
<comment type="function">
    <text evidence="9">Part of the tripartite ATP-independent periplasmic (TRAP) transport system.</text>
</comment>
<keyword evidence="7 9" id="KW-0472">Membrane</keyword>
<evidence type="ECO:0000256" key="1">
    <source>
        <dbReference type="ARBA" id="ARBA00004429"/>
    </source>
</evidence>
<keyword evidence="12" id="KW-1185">Reference proteome</keyword>
<organism evidence="11 12">
    <name type="scientific">Roseateles puraquae</name>
    <dbReference type="NCBI Taxonomy" id="431059"/>
    <lineage>
        <taxon>Bacteria</taxon>
        <taxon>Pseudomonadati</taxon>
        <taxon>Pseudomonadota</taxon>
        <taxon>Betaproteobacteria</taxon>
        <taxon>Burkholderiales</taxon>
        <taxon>Sphaerotilaceae</taxon>
        <taxon>Roseateles</taxon>
    </lineage>
</organism>
<feature type="transmembrane region" description="Helical" evidence="9">
    <location>
        <begin position="31"/>
        <end position="56"/>
    </location>
</feature>